<proteinExistence type="predicted"/>
<dbReference type="GO" id="GO:0006310">
    <property type="term" value="P:DNA recombination"/>
    <property type="evidence" value="ECO:0007669"/>
    <property type="project" value="UniProtKB-KW"/>
</dbReference>
<reference evidence="2" key="2">
    <citation type="submission" date="2020-09" db="EMBL/GenBank/DDBJ databases">
        <authorList>
            <person name="Sun Q."/>
            <person name="Zhou Y."/>
        </authorList>
    </citation>
    <scope>NUCLEOTIDE SEQUENCE</scope>
    <source>
        <strain evidence="2">CGMCC 1.15725</strain>
    </source>
</reference>
<dbReference type="NCBIfam" id="NF041502">
    <property type="entry name" value="integrase_1"/>
    <property type="match status" value="1"/>
</dbReference>
<dbReference type="SUPFAM" id="SSF56349">
    <property type="entry name" value="DNA breaking-rejoining enzymes"/>
    <property type="match status" value="1"/>
</dbReference>
<dbReference type="Proteomes" id="UP000646365">
    <property type="component" value="Unassembled WGS sequence"/>
</dbReference>
<protein>
    <recommendedName>
        <fullName evidence="4">Integrase</fullName>
    </recommendedName>
</protein>
<dbReference type="Gene3D" id="1.10.443.10">
    <property type="entry name" value="Intergrase catalytic core"/>
    <property type="match status" value="1"/>
</dbReference>
<dbReference type="InterPro" id="IPR013762">
    <property type="entry name" value="Integrase-like_cat_sf"/>
</dbReference>
<keyword evidence="1" id="KW-0233">DNA recombination</keyword>
<accession>A0A8J2YV27</accession>
<evidence type="ECO:0000313" key="3">
    <source>
        <dbReference type="Proteomes" id="UP000646365"/>
    </source>
</evidence>
<dbReference type="GO" id="GO:0015074">
    <property type="term" value="P:DNA integration"/>
    <property type="evidence" value="ECO:0007669"/>
    <property type="project" value="InterPro"/>
</dbReference>
<dbReference type="InterPro" id="IPR011010">
    <property type="entry name" value="DNA_brk_join_enz"/>
</dbReference>
<dbReference type="GO" id="GO:0003677">
    <property type="term" value="F:DNA binding"/>
    <property type="evidence" value="ECO:0007669"/>
    <property type="project" value="InterPro"/>
</dbReference>
<evidence type="ECO:0008006" key="4">
    <source>
        <dbReference type="Google" id="ProtNLM"/>
    </source>
</evidence>
<sequence>MSKIDSVSIINYRDSLSKETKWYLSGLSGFIKKWAALGWPGVEPDAPIVLDEMRVEGNRKGTAVRTMDPVEGPLTDIERQALIDALKNARLTGEIAVEDEALAWLAILLSPRPIQLASLKICDLKYSTSHDGIPTYVLRVPRAKQRGKLARDEFFDRALLPEIGKLISHHIAEVEKRLKGFVPDVSSAPLFPAVRDIENWLDGFEWHTTADNIGGRITFILEGLAVHSERTGEPLNIFPTRLRRTLGTHAAIEGHGELLIAALLDHSDTQNAGVYVEARPEIVERIDKAIAMRMAPLAQAFAGVLVDGAFGADEEDYLISDPRYGDGEQAVGGCGSHSFCSLAAPIACYTCRHFRPWLDGPHEEILDGLLGERDRLMNEGSARIASINDRTILAVAQVVEECKKRRSALPEAARGVNRRAILTPDRRPMLTP</sequence>
<comment type="caution">
    <text evidence="2">The sequence shown here is derived from an EMBL/GenBank/DDBJ whole genome shotgun (WGS) entry which is preliminary data.</text>
</comment>
<gene>
    <name evidence="2" type="ORF">GCM10011611_34440</name>
</gene>
<organism evidence="2 3">
    <name type="scientific">Aliidongia dinghuensis</name>
    <dbReference type="NCBI Taxonomy" id="1867774"/>
    <lineage>
        <taxon>Bacteria</taxon>
        <taxon>Pseudomonadati</taxon>
        <taxon>Pseudomonadota</taxon>
        <taxon>Alphaproteobacteria</taxon>
        <taxon>Rhodospirillales</taxon>
        <taxon>Dongiaceae</taxon>
        <taxon>Aliidongia</taxon>
    </lineage>
</organism>
<evidence type="ECO:0000313" key="2">
    <source>
        <dbReference type="EMBL" id="GGF25479.1"/>
    </source>
</evidence>
<name>A0A8J2YV27_9PROT</name>
<reference evidence="2" key="1">
    <citation type="journal article" date="2014" name="Int. J. Syst. Evol. Microbiol.">
        <title>Complete genome sequence of Corynebacterium casei LMG S-19264T (=DSM 44701T), isolated from a smear-ripened cheese.</title>
        <authorList>
            <consortium name="US DOE Joint Genome Institute (JGI-PGF)"/>
            <person name="Walter F."/>
            <person name="Albersmeier A."/>
            <person name="Kalinowski J."/>
            <person name="Ruckert C."/>
        </authorList>
    </citation>
    <scope>NUCLEOTIDE SEQUENCE</scope>
    <source>
        <strain evidence="2">CGMCC 1.15725</strain>
    </source>
</reference>
<dbReference type="AlphaFoldDB" id="A0A8J2YV27"/>
<dbReference type="EMBL" id="BMJQ01000008">
    <property type="protein sequence ID" value="GGF25479.1"/>
    <property type="molecule type" value="Genomic_DNA"/>
</dbReference>
<dbReference type="InterPro" id="IPR048120">
    <property type="entry name" value="Integrase-like"/>
</dbReference>
<keyword evidence="3" id="KW-1185">Reference proteome</keyword>
<evidence type="ECO:0000256" key="1">
    <source>
        <dbReference type="ARBA" id="ARBA00023172"/>
    </source>
</evidence>